<dbReference type="CDD" id="cd06558">
    <property type="entry name" value="crotonase-like"/>
    <property type="match status" value="1"/>
</dbReference>
<dbReference type="InterPro" id="IPR045002">
    <property type="entry name" value="Ech1-like"/>
</dbReference>
<keyword evidence="6" id="KW-0443">Lipid metabolism</keyword>
<dbReference type="PANTHER" id="PTHR43149">
    <property type="entry name" value="ENOYL-COA HYDRATASE"/>
    <property type="match status" value="1"/>
</dbReference>
<dbReference type="InterPro" id="IPR001753">
    <property type="entry name" value="Enoyl-CoA_hydra/iso"/>
</dbReference>
<accession>A0A8I6S1I7</accession>
<keyword evidence="5" id="KW-0007">Acetylation</keyword>
<comment type="pathway">
    <text evidence="2">Lipid metabolism; fatty acid beta-oxidation.</text>
</comment>
<dbReference type="RefSeq" id="XP_014251735.1">
    <property type="nucleotide sequence ID" value="XM_014396249.1"/>
</dbReference>
<evidence type="ECO:0000256" key="12">
    <source>
        <dbReference type="ARBA" id="ARBA00071021"/>
    </source>
</evidence>
<evidence type="ECO:0000256" key="4">
    <source>
        <dbReference type="ARBA" id="ARBA00022832"/>
    </source>
</evidence>
<keyword evidence="14" id="KW-1185">Reference proteome</keyword>
<evidence type="ECO:0000256" key="8">
    <source>
        <dbReference type="ARBA" id="ARBA00023235"/>
    </source>
</evidence>
<comment type="catalytic activity">
    <reaction evidence="9">
        <text>(3E,5Z)-octadienoyl-CoA = (2E,4E)-octadienoyl-CoA</text>
        <dbReference type="Rhea" id="RHEA:45244"/>
        <dbReference type="ChEBI" id="CHEBI:62243"/>
        <dbReference type="ChEBI" id="CHEBI:85108"/>
    </reaction>
</comment>
<comment type="function">
    <text evidence="11">Isomerization of 3-trans,5-cis-dienoyl-CoA to 2-trans,4-trans-dienoyl-CoA.</text>
</comment>
<evidence type="ECO:0000256" key="5">
    <source>
        <dbReference type="ARBA" id="ARBA00022990"/>
    </source>
</evidence>
<evidence type="ECO:0000256" key="9">
    <source>
        <dbReference type="ARBA" id="ARBA00051408"/>
    </source>
</evidence>
<evidence type="ECO:0000256" key="1">
    <source>
        <dbReference type="ARBA" id="ARBA00004275"/>
    </source>
</evidence>
<evidence type="ECO:0000256" key="11">
    <source>
        <dbReference type="ARBA" id="ARBA00055786"/>
    </source>
</evidence>
<dbReference type="GO" id="GO:0051750">
    <property type="term" value="F:delta(3,5)-delta(2,4)-dienoyl-CoA isomerase activity"/>
    <property type="evidence" value="ECO:0007669"/>
    <property type="project" value="TreeGrafter"/>
</dbReference>
<dbReference type="Proteomes" id="UP000494040">
    <property type="component" value="Unassembled WGS sequence"/>
</dbReference>
<sequence length="303" mass="33531">MLSRYGMFLKSSSRLLLNAAQANKMSTATDYTTLKISSPKPFVYHVELNRPDKLNAMSHEMWLEIGQCFNSLNNDEDCRVVLLSAAGKVFTAGLDFNSMTQIAPKLAEFEDVARRCKILKEMIVTYQNSITSLEKCLKPVISLVHSACIGGGVDLITAADIRYCTEDAIFQVKEVDIGMAADVGTLQRLPKVTGNTSLVNELAFTARKLEAQEAKEFGLVSRVFKDKESMMQFGVQLADEIAQKSPLAVQGTKRSLVYSRDHSVQEGLDHIADWNQTMLQSEDFMNASVAQATRSSPPVFAKL</sequence>
<evidence type="ECO:0000313" key="13">
    <source>
        <dbReference type="EnsemblMetazoa" id="XP_014251735.1"/>
    </source>
</evidence>
<keyword evidence="7" id="KW-0576">Peroxisome</keyword>
<evidence type="ECO:0000256" key="7">
    <source>
        <dbReference type="ARBA" id="ARBA00023140"/>
    </source>
</evidence>
<evidence type="ECO:0000256" key="10">
    <source>
        <dbReference type="ARBA" id="ARBA00052809"/>
    </source>
</evidence>
<dbReference type="UniPathway" id="UPA00659"/>
<evidence type="ECO:0000256" key="6">
    <source>
        <dbReference type="ARBA" id="ARBA00023098"/>
    </source>
</evidence>
<comment type="subcellular location">
    <subcellularLocation>
        <location evidence="1">Peroxisome</location>
    </subcellularLocation>
</comment>
<proteinExistence type="inferred from homology"/>
<organism evidence="13 14">
    <name type="scientific">Cimex lectularius</name>
    <name type="common">Bed bug</name>
    <name type="synonym">Acanthia lectularia</name>
    <dbReference type="NCBI Taxonomy" id="79782"/>
    <lineage>
        <taxon>Eukaryota</taxon>
        <taxon>Metazoa</taxon>
        <taxon>Ecdysozoa</taxon>
        <taxon>Arthropoda</taxon>
        <taxon>Hexapoda</taxon>
        <taxon>Insecta</taxon>
        <taxon>Pterygota</taxon>
        <taxon>Neoptera</taxon>
        <taxon>Paraneoptera</taxon>
        <taxon>Hemiptera</taxon>
        <taxon>Heteroptera</taxon>
        <taxon>Panheteroptera</taxon>
        <taxon>Cimicomorpha</taxon>
        <taxon>Cimicidae</taxon>
        <taxon>Cimex</taxon>
    </lineage>
</organism>
<dbReference type="Pfam" id="PF00378">
    <property type="entry name" value="ECH_1"/>
    <property type="match status" value="1"/>
</dbReference>
<dbReference type="Gene3D" id="1.10.12.10">
    <property type="entry name" value="Lyase 2-enoyl-coa Hydratase, Chain A, domain 2"/>
    <property type="match status" value="1"/>
</dbReference>
<dbReference type="GO" id="GO:0005777">
    <property type="term" value="C:peroxisome"/>
    <property type="evidence" value="ECO:0007669"/>
    <property type="project" value="UniProtKB-SubCell"/>
</dbReference>
<protein>
    <recommendedName>
        <fullName evidence="12">Delta(3,5)-Delta(2,4)-dienoyl-CoA isomerase, mitochondrial</fullName>
    </recommendedName>
</protein>
<dbReference type="FunFam" id="3.90.226.10:FF:000024">
    <property type="entry name" value="Delta3,5-delta2,4-dienoyl-CoA isomerase"/>
    <property type="match status" value="1"/>
</dbReference>
<dbReference type="EnsemblMetazoa" id="XM_014396249.1">
    <property type="protein sequence ID" value="XP_014251735.1"/>
    <property type="gene ID" value="LOC106667940"/>
</dbReference>
<comment type="similarity">
    <text evidence="3">Belongs to the enoyl-CoA hydratase/isomerase family.</text>
</comment>
<dbReference type="OMA" id="QYVAHVE"/>
<dbReference type="OrthoDB" id="14970at2759"/>
<dbReference type="GO" id="GO:0005739">
    <property type="term" value="C:mitochondrion"/>
    <property type="evidence" value="ECO:0007669"/>
    <property type="project" value="TreeGrafter"/>
</dbReference>
<name>A0A8I6S1I7_CIMLE</name>
<dbReference type="GeneID" id="106667940"/>
<keyword evidence="4" id="KW-0276">Fatty acid metabolism</keyword>
<dbReference type="PANTHER" id="PTHR43149:SF1">
    <property type="entry name" value="DELTA(3,5)-DELTA(2,4)-DIENOYL-COA ISOMERASE, MITOCHONDRIAL"/>
    <property type="match status" value="1"/>
</dbReference>
<dbReference type="InterPro" id="IPR029045">
    <property type="entry name" value="ClpP/crotonase-like_dom_sf"/>
</dbReference>
<dbReference type="SUPFAM" id="SSF52096">
    <property type="entry name" value="ClpP/crotonase"/>
    <property type="match status" value="1"/>
</dbReference>
<dbReference type="GO" id="GO:0006635">
    <property type="term" value="P:fatty acid beta-oxidation"/>
    <property type="evidence" value="ECO:0007669"/>
    <property type="project" value="UniProtKB-UniPathway"/>
</dbReference>
<dbReference type="FunFam" id="1.10.12.10:FF:000004">
    <property type="entry name" value="Delta3,5-delta2,4-dienoyl-CoA isomerase"/>
    <property type="match status" value="1"/>
</dbReference>
<evidence type="ECO:0000256" key="3">
    <source>
        <dbReference type="ARBA" id="ARBA00005254"/>
    </source>
</evidence>
<evidence type="ECO:0000313" key="14">
    <source>
        <dbReference type="Proteomes" id="UP000494040"/>
    </source>
</evidence>
<comment type="catalytic activity">
    <reaction evidence="10">
        <text>(3E,5Z,8Z,11Z,14Z)-eicosapentaenoyl-CoA = (2E,4E,8Z,11Z,14Z)-eicosapentaenoyl-CoA</text>
        <dbReference type="Rhea" id="RHEA:45224"/>
        <dbReference type="ChEBI" id="CHEBI:85090"/>
        <dbReference type="ChEBI" id="CHEBI:85091"/>
    </reaction>
</comment>
<keyword evidence="8" id="KW-0413">Isomerase</keyword>
<reference evidence="13" key="1">
    <citation type="submission" date="2022-01" db="UniProtKB">
        <authorList>
            <consortium name="EnsemblMetazoa"/>
        </authorList>
    </citation>
    <scope>IDENTIFICATION</scope>
</reference>
<dbReference type="Gene3D" id="3.90.226.10">
    <property type="entry name" value="2-enoyl-CoA Hydratase, Chain A, domain 1"/>
    <property type="match status" value="1"/>
</dbReference>
<dbReference type="InterPro" id="IPR014748">
    <property type="entry name" value="Enoyl-CoA_hydra_C"/>
</dbReference>
<dbReference type="AlphaFoldDB" id="A0A8I6S1I7"/>
<evidence type="ECO:0000256" key="2">
    <source>
        <dbReference type="ARBA" id="ARBA00005005"/>
    </source>
</evidence>
<dbReference type="KEGG" id="clec:106667940"/>